<organism evidence="2 3">
    <name type="scientific">Parabacteroides distasonis</name>
    <dbReference type="NCBI Taxonomy" id="823"/>
    <lineage>
        <taxon>Bacteria</taxon>
        <taxon>Pseudomonadati</taxon>
        <taxon>Bacteroidota</taxon>
        <taxon>Bacteroidia</taxon>
        <taxon>Bacteroidales</taxon>
        <taxon>Tannerellaceae</taxon>
        <taxon>Parabacteroides</taxon>
    </lineage>
</organism>
<dbReference type="SUPFAM" id="SSF55424">
    <property type="entry name" value="FAD/NAD-linked reductases, dimerisation (C-terminal) domain"/>
    <property type="match status" value="1"/>
</dbReference>
<evidence type="ECO:0000313" key="3">
    <source>
        <dbReference type="Proteomes" id="UP000461276"/>
    </source>
</evidence>
<feature type="domain" description="Pyridine nucleotide-disulphide oxidoreductase dimerisation" evidence="1">
    <location>
        <begin position="2"/>
        <end position="43"/>
    </location>
</feature>
<proteinExistence type="predicted"/>
<comment type="caution">
    <text evidence="2">The sequence shown here is derived from an EMBL/GenBank/DDBJ whole genome shotgun (WGS) entry which is preliminary data.</text>
</comment>
<sequence length="46" mass="5041">LLGNPASEIIVTAGIAVENGYTVDEFKKNIFPHPTVSEILHESLYI</sequence>
<dbReference type="Proteomes" id="UP000461276">
    <property type="component" value="Unassembled WGS sequence"/>
</dbReference>
<dbReference type="AlphaFoldDB" id="A0A7K0GXJ3"/>
<reference evidence="2 3" key="1">
    <citation type="journal article" date="2019" name="Nat. Med.">
        <title>A library of human gut bacterial isolates paired with longitudinal multiomics data enables mechanistic microbiome research.</title>
        <authorList>
            <person name="Poyet M."/>
            <person name="Groussin M."/>
            <person name="Gibbons S.M."/>
            <person name="Avila-Pacheco J."/>
            <person name="Jiang X."/>
            <person name="Kearney S.M."/>
            <person name="Perrotta A.R."/>
            <person name="Berdy B."/>
            <person name="Zhao S."/>
            <person name="Lieberman T.D."/>
            <person name="Swanson P.K."/>
            <person name="Smith M."/>
            <person name="Roesemann S."/>
            <person name="Alexander J.E."/>
            <person name="Rich S.A."/>
            <person name="Livny J."/>
            <person name="Vlamakis H."/>
            <person name="Clish C."/>
            <person name="Bullock K."/>
            <person name="Deik A."/>
            <person name="Scott J."/>
            <person name="Pierce K.A."/>
            <person name="Xavier R.J."/>
            <person name="Alm E.J."/>
        </authorList>
    </citation>
    <scope>NUCLEOTIDE SEQUENCE [LARGE SCALE GENOMIC DNA]</scope>
    <source>
        <strain evidence="2 3">BIOML-A9</strain>
    </source>
</reference>
<dbReference type="Pfam" id="PF02852">
    <property type="entry name" value="Pyr_redox_dim"/>
    <property type="match status" value="1"/>
</dbReference>
<dbReference type="InterPro" id="IPR016156">
    <property type="entry name" value="FAD/NAD-linked_Rdtase_dimer_sf"/>
</dbReference>
<feature type="non-terminal residue" evidence="2">
    <location>
        <position position="1"/>
    </location>
</feature>
<name>A0A7K0GXJ3_PARDI</name>
<dbReference type="InterPro" id="IPR004099">
    <property type="entry name" value="Pyr_nucl-diS_OxRdtase_dimer"/>
</dbReference>
<protein>
    <submittedName>
        <fullName evidence="2">Dihydrolipoyl dehydrogenase</fullName>
    </submittedName>
</protein>
<gene>
    <name evidence="2" type="ORF">GKD67_15510</name>
</gene>
<evidence type="ECO:0000313" key="2">
    <source>
        <dbReference type="EMBL" id="MRY94608.1"/>
    </source>
</evidence>
<dbReference type="EMBL" id="WKMY01000012">
    <property type="protein sequence ID" value="MRY94608.1"/>
    <property type="molecule type" value="Genomic_DNA"/>
</dbReference>
<evidence type="ECO:0000259" key="1">
    <source>
        <dbReference type="Pfam" id="PF02852"/>
    </source>
</evidence>
<accession>A0A7K0GXJ3</accession>
<dbReference type="Gene3D" id="3.30.390.30">
    <property type="match status" value="1"/>
</dbReference>